<accession>A0A559JQK6</accession>
<keyword evidence="3" id="KW-1185">Reference proteome</keyword>
<organism evidence="2 3">
    <name type="scientific">Cohnella terricola</name>
    <dbReference type="NCBI Taxonomy" id="1289167"/>
    <lineage>
        <taxon>Bacteria</taxon>
        <taxon>Bacillati</taxon>
        <taxon>Bacillota</taxon>
        <taxon>Bacilli</taxon>
        <taxon>Bacillales</taxon>
        <taxon>Paenibacillaceae</taxon>
        <taxon>Cohnella</taxon>
    </lineage>
</organism>
<sequence>MAVHLQMVEEVEQGLITTDEQAWARMAELAALDLPEPIQPFAAYVGSFLTTVGEMAAAILAVGPIDAYTAKSCADTAFEKAGTSGYTGVEDGKQDAFRHAYWNVLMSRDIGTSQAKKVADIHEDYNPGTALANEMDLWNNSVGRNIWSAYPSSSDDSNNALVTETKSKLNAGLMKYIKNGAIVWTNA</sequence>
<dbReference type="EMBL" id="VNJJ01000003">
    <property type="protein sequence ID" value="TVY02150.1"/>
    <property type="molecule type" value="Genomic_DNA"/>
</dbReference>
<name>A0A559JQK6_9BACL</name>
<dbReference type="OrthoDB" id="1187707at2"/>
<evidence type="ECO:0000259" key="1">
    <source>
        <dbReference type="Pfam" id="PF22322"/>
    </source>
</evidence>
<dbReference type="Pfam" id="PF22322">
    <property type="entry name" value="DUF6973"/>
    <property type="match status" value="1"/>
</dbReference>
<reference evidence="2 3" key="1">
    <citation type="submission" date="2019-07" db="EMBL/GenBank/DDBJ databases">
        <authorList>
            <person name="Kim J."/>
        </authorList>
    </citation>
    <scope>NUCLEOTIDE SEQUENCE [LARGE SCALE GENOMIC DNA]</scope>
    <source>
        <strain evidence="2 3">G13</strain>
    </source>
</reference>
<dbReference type="AlphaFoldDB" id="A0A559JQK6"/>
<comment type="caution">
    <text evidence="2">The sequence shown here is derived from an EMBL/GenBank/DDBJ whole genome shotgun (WGS) entry which is preliminary data.</text>
</comment>
<protein>
    <recommendedName>
        <fullName evidence="1">DUF6973 domain-containing protein</fullName>
    </recommendedName>
</protein>
<dbReference type="InterPro" id="IPR054246">
    <property type="entry name" value="DUF6973"/>
</dbReference>
<evidence type="ECO:0000313" key="3">
    <source>
        <dbReference type="Proteomes" id="UP000316330"/>
    </source>
</evidence>
<gene>
    <name evidence="2" type="ORF">FPZ45_06830</name>
</gene>
<feature type="domain" description="DUF6973" evidence="1">
    <location>
        <begin position="59"/>
        <end position="169"/>
    </location>
</feature>
<dbReference type="Proteomes" id="UP000316330">
    <property type="component" value="Unassembled WGS sequence"/>
</dbReference>
<dbReference type="RefSeq" id="WP_144699755.1">
    <property type="nucleotide sequence ID" value="NZ_VNJJ01000003.1"/>
</dbReference>
<evidence type="ECO:0000313" key="2">
    <source>
        <dbReference type="EMBL" id="TVY02150.1"/>
    </source>
</evidence>
<proteinExistence type="predicted"/>